<name>A0A6B3RR44_9RHOB</name>
<comment type="catalytic activity">
    <reaction evidence="11">
        <text>ATP + H2O = ADP + phosphate + H(+)</text>
        <dbReference type="Rhea" id="RHEA:13065"/>
        <dbReference type="ChEBI" id="CHEBI:15377"/>
        <dbReference type="ChEBI" id="CHEBI:15378"/>
        <dbReference type="ChEBI" id="CHEBI:30616"/>
        <dbReference type="ChEBI" id="CHEBI:43474"/>
        <dbReference type="ChEBI" id="CHEBI:456216"/>
        <dbReference type="EC" id="5.6.2.4"/>
    </reaction>
</comment>
<evidence type="ECO:0000256" key="1">
    <source>
        <dbReference type="ARBA" id="ARBA00009922"/>
    </source>
</evidence>
<dbReference type="InterPro" id="IPR014017">
    <property type="entry name" value="DNA_helicase_UvrD-like_C"/>
</dbReference>
<comment type="catalytic activity">
    <reaction evidence="8">
        <text>Couples ATP hydrolysis with the unwinding of duplex DNA by translocating in the 3'-5' direction.</text>
        <dbReference type="EC" id="5.6.2.4"/>
    </reaction>
</comment>
<evidence type="ECO:0000259" key="14">
    <source>
        <dbReference type="PROSITE" id="PS51217"/>
    </source>
</evidence>
<keyword evidence="6" id="KW-0238">DNA-binding</keyword>
<dbReference type="EMBL" id="JAAIKE010000014">
    <property type="protein sequence ID" value="NEX48644.1"/>
    <property type="molecule type" value="Genomic_DNA"/>
</dbReference>
<dbReference type="CDD" id="cd17932">
    <property type="entry name" value="DEXQc_UvrD"/>
    <property type="match status" value="1"/>
</dbReference>
<dbReference type="InterPro" id="IPR014016">
    <property type="entry name" value="UvrD-like_ATP-bd"/>
</dbReference>
<feature type="domain" description="UvrD-like helicase C-terminal" evidence="14">
    <location>
        <begin position="293"/>
        <end position="559"/>
    </location>
</feature>
<feature type="domain" description="UvrD-like helicase ATP-binding" evidence="13">
    <location>
        <begin position="12"/>
        <end position="292"/>
    </location>
</feature>
<evidence type="ECO:0000256" key="12">
    <source>
        <dbReference type="PROSITE-ProRule" id="PRU00560"/>
    </source>
</evidence>
<organism evidence="15 16">
    <name type="scientific">Pseudotabrizicola algicola</name>
    <dbReference type="NCBI Taxonomy" id="2709381"/>
    <lineage>
        <taxon>Bacteria</taxon>
        <taxon>Pseudomonadati</taxon>
        <taxon>Pseudomonadota</taxon>
        <taxon>Alphaproteobacteria</taxon>
        <taxon>Rhodobacterales</taxon>
        <taxon>Paracoccaceae</taxon>
        <taxon>Pseudotabrizicola</taxon>
    </lineage>
</organism>
<dbReference type="InterPro" id="IPR000212">
    <property type="entry name" value="DNA_helicase_UvrD/REP"/>
</dbReference>
<protein>
    <recommendedName>
        <fullName evidence="9">DNA 3'-5' helicase</fullName>
        <ecNumber evidence="9">5.6.2.4</ecNumber>
    </recommendedName>
    <alternativeName>
        <fullName evidence="10">DNA 3'-5' helicase II</fullName>
    </alternativeName>
</protein>
<evidence type="ECO:0000256" key="9">
    <source>
        <dbReference type="ARBA" id="ARBA00034808"/>
    </source>
</evidence>
<evidence type="ECO:0000256" key="3">
    <source>
        <dbReference type="ARBA" id="ARBA00022801"/>
    </source>
</evidence>
<keyword evidence="5 12" id="KW-0067">ATP-binding</keyword>
<dbReference type="GO" id="GO:0005524">
    <property type="term" value="F:ATP binding"/>
    <property type="evidence" value="ECO:0007669"/>
    <property type="project" value="UniProtKB-UniRule"/>
</dbReference>
<evidence type="ECO:0000313" key="16">
    <source>
        <dbReference type="Proteomes" id="UP000481421"/>
    </source>
</evidence>
<evidence type="ECO:0000313" key="15">
    <source>
        <dbReference type="EMBL" id="NEX48644.1"/>
    </source>
</evidence>
<dbReference type="Pfam" id="PF00580">
    <property type="entry name" value="UvrD-helicase"/>
    <property type="match status" value="1"/>
</dbReference>
<dbReference type="Pfam" id="PF13361">
    <property type="entry name" value="UvrD_C"/>
    <property type="match status" value="1"/>
</dbReference>
<keyword evidence="4 12" id="KW-0347">Helicase</keyword>
<dbReference type="AlphaFoldDB" id="A0A6B3RR44"/>
<keyword evidence="7" id="KW-0413">Isomerase</keyword>
<dbReference type="GO" id="GO:0003677">
    <property type="term" value="F:DNA binding"/>
    <property type="evidence" value="ECO:0007669"/>
    <property type="project" value="UniProtKB-KW"/>
</dbReference>
<evidence type="ECO:0000256" key="7">
    <source>
        <dbReference type="ARBA" id="ARBA00023235"/>
    </source>
</evidence>
<keyword evidence="3 12" id="KW-0378">Hydrolase</keyword>
<dbReference type="Proteomes" id="UP000481421">
    <property type="component" value="Unassembled WGS sequence"/>
</dbReference>
<evidence type="ECO:0000259" key="13">
    <source>
        <dbReference type="PROSITE" id="PS51198"/>
    </source>
</evidence>
<evidence type="ECO:0000256" key="2">
    <source>
        <dbReference type="ARBA" id="ARBA00022741"/>
    </source>
</evidence>
<dbReference type="PANTHER" id="PTHR11070">
    <property type="entry name" value="UVRD / RECB / PCRA DNA HELICASE FAMILY MEMBER"/>
    <property type="match status" value="1"/>
</dbReference>
<evidence type="ECO:0000256" key="8">
    <source>
        <dbReference type="ARBA" id="ARBA00034617"/>
    </source>
</evidence>
<evidence type="ECO:0000256" key="5">
    <source>
        <dbReference type="ARBA" id="ARBA00022840"/>
    </source>
</evidence>
<evidence type="ECO:0000256" key="6">
    <source>
        <dbReference type="ARBA" id="ARBA00023125"/>
    </source>
</evidence>
<dbReference type="GO" id="GO:0043138">
    <property type="term" value="F:3'-5' DNA helicase activity"/>
    <property type="evidence" value="ECO:0007669"/>
    <property type="project" value="UniProtKB-EC"/>
</dbReference>
<dbReference type="PROSITE" id="PS51217">
    <property type="entry name" value="UVRD_HELICASE_CTER"/>
    <property type="match status" value="1"/>
</dbReference>
<dbReference type="RefSeq" id="WP_164615464.1">
    <property type="nucleotide sequence ID" value="NZ_JAAIKE010000014.1"/>
</dbReference>
<dbReference type="InterPro" id="IPR013986">
    <property type="entry name" value="DExx_box_DNA_helicase_dom_sf"/>
</dbReference>
<dbReference type="SUPFAM" id="SSF52540">
    <property type="entry name" value="P-loop containing nucleoside triphosphate hydrolases"/>
    <property type="match status" value="1"/>
</dbReference>
<comment type="similarity">
    <text evidence="1">Belongs to the helicase family. UvrD subfamily.</text>
</comment>
<evidence type="ECO:0000256" key="11">
    <source>
        <dbReference type="ARBA" id="ARBA00048988"/>
    </source>
</evidence>
<keyword evidence="16" id="KW-1185">Reference proteome</keyword>
<dbReference type="InterPro" id="IPR027417">
    <property type="entry name" value="P-loop_NTPase"/>
</dbReference>
<comment type="caution">
    <text evidence="15">The sequence shown here is derived from an EMBL/GenBank/DDBJ whole genome shotgun (WGS) entry which is preliminary data.</text>
</comment>
<sequence length="633" mass="71677">MRSDRDQESLLLALTDVQREAALWNEGAMMLLAGPGSGKTRVLTARIARLFKAEPSAKWRILALTFTTRAADEMRQRVEELVPECVERMFAGTFHSFACEVLRQSGSHVGVRTDFKIYSSLEDRLLLLSEALMRADLDIGEPLDRALPVLDGLRDRLAGPDDCLRYFSDENRGKRFASAYDAYMRHLQAENALDFPAIIYMAYRLFTSFPVIADRYRRTYRFTSLDEFQDTNHAQYSFVRAFTGNDYKNLFVVADDDQVIYQWNGASPQRLQQFVTDYDPSILQMPTNFRCPSDVVLMANGLVSHNLLRTPGKNPLVAGKAEAHDIESVRLLRFESDDEEAAGVAADLAQKRVQNAGDVAIIARTKNLLVKVQGELAVLGIASQISQRRDSFASVPYQWLHCCLKIANRRTDPREFAAFVEAGNVLLDLKLEADDLVELARSAHGDFLRAWASEAQPLSAFAKKAVDILRTELVDRNDFRKFVRGLTELFAQPEWTLVETQPSFEEDQRAWRDLFTEISGQVGRLAPLDTFLQELDLRSKEPPMKTGVVPLLTIHGSKGNEFPHVYLMGLAEDVLPSFQSKKAGDRSPQMEEERRNCFVAITRCKDTLTLSYARVYNGWAKAPSRFLREMAIM</sequence>
<keyword evidence="2 12" id="KW-0547">Nucleotide-binding</keyword>
<proteinExistence type="inferred from homology"/>
<gene>
    <name evidence="15" type="ORF">G3572_20815</name>
</gene>
<dbReference type="PROSITE" id="PS51198">
    <property type="entry name" value="UVRD_HELICASE_ATP_BIND"/>
    <property type="match status" value="1"/>
</dbReference>
<dbReference type="EC" id="5.6.2.4" evidence="9"/>
<dbReference type="Gene3D" id="1.10.10.160">
    <property type="match status" value="1"/>
</dbReference>
<dbReference type="GO" id="GO:0000725">
    <property type="term" value="P:recombinational repair"/>
    <property type="evidence" value="ECO:0007669"/>
    <property type="project" value="TreeGrafter"/>
</dbReference>
<dbReference type="Gene3D" id="1.10.486.10">
    <property type="entry name" value="PCRA, domain 4"/>
    <property type="match status" value="1"/>
</dbReference>
<accession>A0A6B3RR44</accession>
<reference evidence="15 16" key="1">
    <citation type="submission" date="2020-02" db="EMBL/GenBank/DDBJ databases">
        <title>Rhodobacter algicola sp. nov., isolated from microalga culture.</title>
        <authorList>
            <person name="Park C.-Y."/>
        </authorList>
    </citation>
    <scope>NUCLEOTIDE SEQUENCE [LARGE SCALE GENOMIC DNA]</scope>
    <source>
        <strain evidence="15 16">ETT8</strain>
    </source>
</reference>
<evidence type="ECO:0000256" key="10">
    <source>
        <dbReference type="ARBA" id="ARBA00034923"/>
    </source>
</evidence>
<evidence type="ECO:0000256" key="4">
    <source>
        <dbReference type="ARBA" id="ARBA00022806"/>
    </source>
</evidence>
<dbReference type="GO" id="GO:0016787">
    <property type="term" value="F:hydrolase activity"/>
    <property type="evidence" value="ECO:0007669"/>
    <property type="project" value="UniProtKB-UniRule"/>
</dbReference>
<feature type="binding site" evidence="12">
    <location>
        <begin position="33"/>
        <end position="40"/>
    </location>
    <ligand>
        <name>ATP</name>
        <dbReference type="ChEBI" id="CHEBI:30616"/>
    </ligand>
</feature>
<dbReference type="PANTHER" id="PTHR11070:SF2">
    <property type="entry name" value="ATP-DEPENDENT DNA HELICASE SRS2"/>
    <property type="match status" value="1"/>
</dbReference>
<dbReference type="Gene3D" id="3.40.50.300">
    <property type="entry name" value="P-loop containing nucleotide triphosphate hydrolases"/>
    <property type="match status" value="2"/>
</dbReference>